<feature type="transmembrane region" description="Helical" evidence="1">
    <location>
        <begin position="155"/>
        <end position="172"/>
    </location>
</feature>
<keyword evidence="1" id="KW-0472">Membrane</keyword>
<sequence length="176" mass="19444">MAFQGLVVVLLLGLGAVTDAAPAKGATSSLDDALKRVRAEAAHIGRSLRDSKRAEEKLARMKKDVHNMYDLAKGTMWEAAVPYIVNARVAWILFTMRMERTWQRVWAVARPWVAAAHARALQLHTANLKAVETQLVARLPERLRVAVTGLHVQQGLFLVYSGVVAGLLSMLLRRIA</sequence>
<dbReference type="Proteomes" id="UP000613740">
    <property type="component" value="Unassembled WGS sequence"/>
</dbReference>
<keyword evidence="2" id="KW-0732">Signal</keyword>
<proteinExistence type="predicted"/>
<name>A0A835T6S3_9CHLO</name>
<comment type="caution">
    <text evidence="3">The sequence shown here is derived from an EMBL/GenBank/DDBJ whole genome shotgun (WGS) entry which is preliminary data.</text>
</comment>
<dbReference type="AlphaFoldDB" id="A0A835T6S3"/>
<protein>
    <submittedName>
        <fullName evidence="3">Uncharacterized protein</fullName>
    </submittedName>
</protein>
<gene>
    <name evidence="3" type="ORF">HYH02_012633</name>
</gene>
<organism evidence="3 4">
    <name type="scientific">Chlamydomonas schloesseri</name>
    <dbReference type="NCBI Taxonomy" id="2026947"/>
    <lineage>
        <taxon>Eukaryota</taxon>
        <taxon>Viridiplantae</taxon>
        <taxon>Chlorophyta</taxon>
        <taxon>core chlorophytes</taxon>
        <taxon>Chlorophyceae</taxon>
        <taxon>CS clade</taxon>
        <taxon>Chlamydomonadales</taxon>
        <taxon>Chlamydomonadaceae</taxon>
        <taxon>Chlamydomonas</taxon>
    </lineage>
</organism>
<keyword evidence="1" id="KW-0812">Transmembrane</keyword>
<evidence type="ECO:0000313" key="4">
    <source>
        <dbReference type="Proteomes" id="UP000613740"/>
    </source>
</evidence>
<evidence type="ECO:0000256" key="1">
    <source>
        <dbReference type="SAM" id="Phobius"/>
    </source>
</evidence>
<dbReference type="EMBL" id="JAEHOD010000062">
    <property type="protein sequence ID" value="KAG2433515.1"/>
    <property type="molecule type" value="Genomic_DNA"/>
</dbReference>
<feature type="signal peptide" evidence="2">
    <location>
        <begin position="1"/>
        <end position="20"/>
    </location>
</feature>
<reference evidence="3" key="1">
    <citation type="journal article" date="2020" name="bioRxiv">
        <title>Comparative genomics of Chlamydomonas.</title>
        <authorList>
            <person name="Craig R.J."/>
            <person name="Hasan A.R."/>
            <person name="Ness R.W."/>
            <person name="Keightley P.D."/>
        </authorList>
    </citation>
    <scope>NUCLEOTIDE SEQUENCE</scope>
    <source>
        <strain evidence="3">CCAP 11/173</strain>
    </source>
</reference>
<dbReference type="OrthoDB" id="532634at2759"/>
<evidence type="ECO:0000313" key="3">
    <source>
        <dbReference type="EMBL" id="KAG2433515.1"/>
    </source>
</evidence>
<accession>A0A835T6S3</accession>
<evidence type="ECO:0000256" key="2">
    <source>
        <dbReference type="SAM" id="SignalP"/>
    </source>
</evidence>
<keyword evidence="1" id="KW-1133">Transmembrane helix</keyword>
<keyword evidence="4" id="KW-1185">Reference proteome</keyword>
<feature type="chain" id="PRO_5032598041" evidence="2">
    <location>
        <begin position="21"/>
        <end position="176"/>
    </location>
</feature>